<protein>
    <submittedName>
        <fullName evidence="2">Uncharacterized protein</fullName>
    </submittedName>
</protein>
<dbReference type="Gramene" id="Mp4g22580.1">
    <property type="protein sequence ID" value="Mp4g22580.1.cds"/>
    <property type="gene ID" value="Mp4g22580"/>
</dbReference>
<dbReference type="PANTHER" id="PTHR12112">
    <property type="entry name" value="BNIP - RELATED"/>
    <property type="match status" value="1"/>
</dbReference>
<feature type="compositionally biased region" description="Polar residues" evidence="1">
    <location>
        <begin position="704"/>
        <end position="714"/>
    </location>
</feature>
<feature type="region of interest" description="Disordered" evidence="1">
    <location>
        <begin position="531"/>
        <end position="583"/>
    </location>
</feature>
<feature type="compositionally biased region" description="Basic and acidic residues" evidence="1">
    <location>
        <begin position="89"/>
        <end position="103"/>
    </location>
</feature>
<feature type="compositionally biased region" description="Low complexity" evidence="1">
    <location>
        <begin position="1096"/>
        <end position="1108"/>
    </location>
</feature>
<feature type="compositionally biased region" description="Basic and acidic residues" evidence="1">
    <location>
        <begin position="259"/>
        <end position="272"/>
    </location>
</feature>
<feature type="compositionally biased region" description="Basic and acidic residues" evidence="1">
    <location>
        <begin position="232"/>
        <end position="247"/>
    </location>
</feature>
<feature type="region of interest" description="Disordered" evidence="1">
    <location>
        <begin position="213"/>
        <end position="284"/>
    </location>
</feature>
<accession>A0A2R6XE28</accession>
<feature type="compositionally biased region" description="Basic residues" evidence="1">
    <location>
        <begin position="723"/>
        <end position="733"/>
    </location>
</feature>
<evidence type="ECO:0000313" key="2">
    <source>
        <dbReference type="EMBL" id="PTQ44356.1"/>
    </source>
</evidence>
<evidence type="ECO:0000256" key="1">
    <source>
        <dbReference type="SAM" id="MobiDB-lite"/>
    </source>
</evidence>
<feature type="region of interest" description="Disordered" evidence="1">
    <location>
        <begin position="620"/>
        <end position="657"/>
    </location>
</feature>
<keyword evidence="3" id="KW-1185">Reference proteome</keyword>
<dbReference type="Proteomes" id="UP000244005">
    <property type="component" value="Unassembled WGS sequence"/>
</dbReference>
<feature type="region of interest" description="Disordered" evidence="1">
    <location>
        <begin position="677"/>
        <end position="788"/>
    </location>
</feature>
<dbReference type="InterPro" id="IPR038763">
    <property type="entry name" value="DHH_sf"/>
</dbReference>
<feature type="compositionally biased region" description="Polar residues" evidence="1">
    <location>
        <begin position="736"/>
        <end position="745"/>
    </location>
</feature>
<feature type="compositionally biased region" description="Polar residues" evidence="1">
    <location>
        <begin position="367"/>
        <end position="383"/>
    </location>
</feature>
<feature type="region of interest" description="Disordered" evidence="1">
    <location>
        <begin position="135"/>
        <end position="201"/>
    </location>
</feature>
<feature type="compositionally biased region" description="Basic and acidic residues" evidence="1">
    <location>
        <begin position="19"/>
        <end position="32"/>
    </location>
</feature>
<feature type="compositionally biased region" description="Low complexity" evidence="1">
    <location>
        <begin position="642"/>
        <end position="657"/>
    </location>
</feature>
<dbReference type="PANTHER" id="PTHR12112:SF39">
    <property type="entry name" value="EG:152A3.5 PROTEIN (FBGN0003116_PN PROTEIN)"/>
    <property type="match status" value="1"/>
</dbReference>
<proteinExistence type="predicted"/>
<dbReference type="Gene3D" id="3.90.1640.10">
    <property type="entry name" value="inorganic pyrophosphatase (n-terminal core)"/>
    <property type="match status" value="2"/>
</dbReference>
<gene>
    <name evidence="2" type="ORF">MARPO_0020s0028</name>
</gene>
<feature type="region of interest" description="Disordered" evidence="1">
    <location>
        <begin position="1"/>
        <end position="119"/>
    </location>
</feature>
<evidence type="ECO:0000313" key="3">
    <source>
        <dbReference type="Proteomes" id="UP000244005"/>
    </source>
</evidence>
<feature type="compositionally biased region" description="Polar residues" evidence="1">
    <location>
        <begin position="33"/>
        <end position="42"/>
    </location>
</feature>
<dbReference type="GO" id="GO:0004309">
    <property type="term" value="F:exopolyphosphatase activity"/>
    <property type="evidence" value="ECO:0000318"/>
    <property type="project" value="GO_Central"/>
</dbReference>
<feature type="compositionally biased region" description="Basic and acidic residues" evidence="1">
    <location>
        <begin position="551"/>
        <end position="565"/>
    </location>
</feature>
<sequence>MIPHSKTSDPDGGPALAQRSERMLRWKSRENFTELNFEQASAESDADRSNVSQQQEQEQQQGQSQAGPRQSGSPSRNGKPGVPYVRPESPSRRGESVRRRASIDFDSLESSSEKYTSQFDPSLVVPSFRELLNHPPAAAAATAPRDRKSQSPKRSAGAFAAAAADGKDSRRVAGISSTGAAAAEEWKSRKGSKSLIKPEERSQILKARKLLEFRSSAVKAPQDDDTAAAEADATRRSRRPEPGDAFRDQTMTTTSSGHNKHDIRLQQLRKSDSATLPAPADDSSSCEFIDLADMAKEMVNASTKSFRPTTSSMLSPRNGYENVYFSPRSDKFRNQILQQEGGGGGGGAAGDAAKCQRSSPRIEFSGLLSTGDSGFQVRETSSPRSRDKELSSPQIRARNAFLERLHGERGGGGGGHGRSDSMSLHTPPARESSAGVHSSVRRGEPQSQSARYASPAAAGQRTSDYGSPRAPPRGSTAKAVAYSGLPHHGLRRVLDSTARTSGLSLSCRRASIADDVFEEREASPHYYPSHVATASRGCRPSPLKQSASASSDERGSSRGVHEKGQQGHRVPRPPPGGGAAAGGDQSIKALVLRNSKQAPARPPSPAKSFKKWVASQFHFGGLGKKNKDGVQKLSPLTSPDSQQQIQRAAAGGRSSASPWTVKLPAELLGNVARNTSPAAAHRLPKPPPAADSGAENGGLERSRLSTSSAQSIESNGKDGSSRRHEKKSSHRHLHDQSGSTRSPANPSGPLKFQGLQSLFATDAASPKPPISSHEADSDQAQTDTDGQPKRTMKFLECPEIADLNEFLRAKRECYSSCQTNGKGYLKFISTEHPTDEIYSIVRAEILDKTNIIHIRTQLSRKSDIGSMVSAICYSYFVEKRPNGPGRWNVVPLINFPRWQMKDHLDAAWLFNVSGLDVKALLFADEVDFEGLSKVGTTTRTMLVGEHVLKKNDEVGSCCTLLAETIVREAEPLWSRSSPFLKTLLLSGLLMDTDNLSKSSTSTSRDHQMLLNLSTGAGPLGRFGLFDRMRTVYSDPEVLKMAKKYYGITEEQCTDASRPAPPPPPPPARKAKKSNETKLLSPKGSPLFSSEADDNSRSSGSPTSNSSSSERSRSNSPATIHPTDKPQPRSLLSRLPTGDEYGDADAHKPPLQGIVATTRKSAVAY</sequence>
<dbReference type="OrthoDB" id="374045at2759"/>
<feature type="compositionally biased region" description="Polar residues" evidence="1">
    <location>
        <begin position="108"/>
        <end position="119"/>
    </location>
</feature>
<feature type="compositionally biased region" description="Low complexity" evidence="1">
    <location>
        <begin position="52"/>
        <end position="75"/>
    </location>
</feature>
<organism evidence="2 3">
    <name type="scientific">Marchantia polymorpha</name>
    <name type="common">Common liverwort</name>
    <name type="synonym">Marchantia aquatica</name>
    <dbReference type="NCBI Taxonomy" id="3197"/>
    <lineage>
        <taxon>Eukaryota</taxon>
        <taxon>Viridiplantae</taxon>
        <taxon>Streptophyta</taxon>
        <taxon>Embryophyta</taxon>
        <taxon>Marchantiophyta</taxon>
        <taxon>Marchantiopsida</taxon>
        <taxon>Marchantiidae</taxon>
        <taxon>Marchantiales</taxon>
        <taxon>Marchantiaceae</taxon>
        <taxon>Marchantia</taxon>
    </lineage>
</organism>
<reference evidence="3" key="1">
    <citation type="journal article" date="2017" name="Cell">
        <title>Insights into land plant evolution garnered from the Marchantia polymorpha genome.</title>
        <authorList>
            <person name="Bowman J.L."/>
            <person name="Kohchi T."/>
            <person name="Yamato K.T."/>
            <person name="Jenkins J."/>
            <person name="Shu S."/>
            <person name="Ishizaki K."/>
            <person name="Yamaoka S."/>
            <person name="Nishihama R."/>
            <person name="Nakamura Y."/>
            <person name="Berger F."/>
            <person name="Adam C."/>
            <person name="Aki S.S."/>
            <person name="Althoff F."/>
            <person name="Araki T."/>
            <person name="Arteaga-Vazquez M.A."/>
            <person name="Balasubrmanian S."/>
            <person name="Barry K."/>
            <person name="Bauer D."/>
            <person name="Boehm C.R."/>
            <person name="Briginshaw L."/>
            <person name="Caballero-Perez J."/>
            <person name="Catarino B."/>
            <person name="Chen F."/>
            <person name="Chiyoda S."/>
            <person name="Chovatia M."/>
            <person name="Davies K.M."/>
            <person name="Delmans M."/>
            <person name="Demura T."/>
            <person name="Dierschke T."/>
            <person name="Dolan L."/>
            <person name="Dorantes-Acosta A.E."/>
            <person name="Eklund D.M."/>
            <person name="Florent S.N."/>
            <person name="Flores-Sandoval E."/>
            <person name="Fujiyama A."/>
            <person name="Fukuzawa H."/>
            <person name="Galik B."/>
            <person name="Grimanelli D."/>
            <person name="Grimwood J."/>
            <person name="Grossniklaus U."/>
            <person name="Hamada T."/>
            <person name="Haseloff J."/>
            <person name="Hetherington A.J."/>
            <person name="Higo A."/>
            <person name="Hirakawa Y."/>
            <person name="Hundley H.N."/>
            <person name="Ikeda Y."/>
            <person name="Inoue K."/>
            <person name="Inoue S.I."/>
            <person name="Ishida S."/>
            <person name="Jia Q."/>
            <person name="Kakita M."/>
            <person name="Kanazawa T."/>
            <person name="Kawai Y."/>
            <person name="Kawashima T."/>
            <person name="Kennedy M."/>
            <person name="Kinose K."/>
            <person name="Kinoshita T."/>
            <person name="Kohara Y."/>
            <person name="Koide E."/>
            <person name="Komatsu K."/>
            <person name="Kopischke S."/>
            <person name="Kubo M."/>
            <person name="Kyozuka J."/>
            <person name="Lagercrantz U."/>
            <person name="Lin S.S."/>
            <person name="Lindquist E."/>
            <person name="Lipzen A.M."/>
            <person name="Lu C.W."/>
            <person name="De Luna E."/>
            <person name="Martienssen R.A."/>
            <person name="Minamino N."/>
            <person name="Mizutani M."/>
            <person name="Mizutani M."/>
            <person name="Mochizuki N."/>
            <person name="Monte I."/>
            <person name="Mosher R."/>
            <person name="Nagasaki H."/>
            <person name="Nakagami H."/>
            <person name="Naramoto S."/>
            <person name="Nishitani K."/>
            <person name="Ohtani M."/>
            <person name="Okamoto T."/>
            <person name="Okumura M."/>
            <person name="Phillips J."/>
            <person name="Pollak B."/>
            <person name="Reinders A."/>
            <person name="Rovekamp M."/>
            <person name="Sano R."/>
            <person name="Sawa S."/>
            <person name="Schmid M.W."/>
            <person name="Shirakawa M."/>
            <person name="Solano R."/>
            <person name="Spunde A."/>
            <person name="Suetsugu N."/>
            <person name="Sugano S."/>
            <person name="Sugiyama A."/>
            <person name="Sun R."/>
            <person name="Suzuki Y."/>
            <person name="Takenaka M."/>
            <person name="Takezawa D."/>
            <person name="Tomogane H."/>
            <person name="Tsuzuki M."/>
            <person name="Ueda T."/>
            <person name="Umeda M."/>
            <person name="Ward J.M."/>
            <person name="Watanabe Y."/>
            <person name="Yazaki K."/>
            <person name="Yokoyama R."/>
            <person name="Yoshitake Y."/>
            <person name="Yotsui I."/>
            <person name="Zachgo S."/>
            <person name="Schmutz J."/>
        </authorList>
    </citation>
    <scope>NUCLEOTIDE SEQUENCE [LARGE SCALE GENOMIC DNA]</scope>
    <source>
        <strain evidence="3">Tak-1</strain>
    </source>
</reference>
<feature type="compositionally biased region" description="Pro residues" evidence="1">
    <location>
        <begin position="1058"/>
        <end position="1067"/>
    </location>
</feature>
<dbReference type="SUPFAM" id="SSF64182">
    <property type="entry name" value="DHH phosphoesterases"/>
    <property type="match status" value="1"/>
</dbReference>
<dbReference type="GO" id="GO:0005737">
    <property type="term" value="C:cytoplasm"/>
    <property type="evidence" value="ECO:0000318"/>
    <property type="project" value="GO_Central"/>
</dbReference>
<name>A0A2R6XE28_MARPO</name>
<dbReference type="AlphaFoldDB" id="A0A2R6XE28"/>
<feature type="compositionally biased region" description="Gly residues" evidence="1">
    <location>
        <begin position="340"/>
        <end position="349"/>
    </location>
</feature>
<dbReference type="EMBL" id="KZ772692">
    <property type="protein sequence ID" value="PTQ44356.1"/>
    <property type="molecule type" value="Genomic_DNA"/>
</dbReference>
<feature type="region of interest" description="Disordered" evidence="1">
    <location>
        <begin position="1051"/>
        <end position="1164"/>
    </location>
</feature>
<feature type="region of interest" description="Disordered" evidence="1">
    <location>
        <begin position="337"/>
        <end position="477"/>
    </location>
</feature>